<dbReference type="InterPro" id="IPR036770">
    <property type="entry name" value="Ankyrin_rpt-contain_sf"/>
</dbReference>
<sequence>MTESVVTNLVEAVKTGRSDVVRSVISAYEKGTVSDKDDLNELLNYPITSSGTLLHLAAKQDQADSVRALLTAGADPAVIYEGQTAFDVATAPNVVDVFNYELLQCIAQSNVTRVTQLLSAGVDVNLQDTAVSKNTPMHWAASYANSDTVRCLCNMGSDVNAVNADGATPLHDAVHRGSVSVVKELLHSGALTNIAAVTGKYANQTALDLAESNKDLKCLLSDARAKPVANGLLHATISPDMFNGTVTPQTVSEVSTTGSTRGDGDHLPVKPCNDTASISTLLSSTTLVNDARLNLLWPRPQQILLKDDSSFRLPDNLIVYVVNSDQKGSTFEMLSLWKKQTSVVASLGKVLTIETKLSHKLMAEQTQCVLCEVNRRLFSREESYRISVTATQVKLQASDLRGLCYGITTFIQLLIFCIEDGIPALQIHDYPALRDRGVLLDLSQGRIPSLESLTTDIRMLAYLKINQLQLYYRFDVPAEQDLTWQFPYTRSDMLELERFCDALSIDVVPVLDVATNVSFPDLAALRGSLQSFLSCFTNTPVVGLGMRLSGLLVGQSDNGGLLMDDLWQVLPLSSHHTVQLCSVVLHELGSVVQQLPFNTVLTEYGLQANHDFGKYCKLYSTAGVPFCVVPGTAAWNSLAGCPEAAISNIWNAAKQASAHGGLGLIISHWSGNSQVTHHPFIWPGLMTAAGLAWNPDIPLEFVHTNLAELLNCHMLQDTAGVTGQVVIELGRAETFLLKCATKQKDVETSLHTGDGSTLHQLLLTPDKVDLENLTNDEFQKTMRHLRKCQKELTEAQPQCDDGPQIVAELHLTIDLMMSACKVGRALVSSGKLPEGHVGCSVVNMGIANLSLTTRTDLANRLLVLLETYQTVWKGRCLPGSGDDALHVFSVALKQFVPSDPSNTP</sequence>
<keyword evidence="2" id="KW-0378">Hydrolase</keyword>
<dbReference type="SMART" id="SM00248">
    <property type="entry name" value="ANK"/>
    <property type="match status" value="3"/>
</dbReference>
<dbReference type="PROSITE" id="PS50297">
    <property type="entry name" value="ANK_REP_REGION"/>
    <property type="match status" value="3"/>
</dbReference>
<dbReference type="GO" id="GO:0004563">
    <property type="term" value="F:beta-N-acetylhexosaminidase activity"/>
    <property type="evidence" value="ECO:0007669"/>
    <property type="project" value="InterPro"/>
</dbReference>
<dbReference type="InterPro" id="IPR015882">
    <property type="entry name" value="HEX_bac_N"/>
</dbReference>
<dbReference type="AlphaFoldDB" id="A0AAD9L2E1"/>
<keyword evidence="3 5" id="KW-0040">ANK repeat</keyword>
<dbReference type="InterPro" id="IPR050776">
    <property type="entry name" value="Ank_Repeat/CDKN_Inhibitor"/>
</dbReference>
<protein>
    <recommendedName>
        <fullName evidence="6">Beta-hexosaminidase bacterial type N-terminal domain-containing protein</fullName>
    </recommendedName>
</protein>
<dbReference type="InterPro" id="IPR002110">
    <property type="entry name" value="Ankyrin_rpt"/>
</dbReference>
<evidence type="ECO:0000256" key="5">
    <source>
        <dbReference type="PROSITE-ProRule" id="PRU00023"/>
    </source>
</evidence>
<evidence type="ECO:0000256" key="2">
    <source>
        <dbReference type="ARBA" id="ARBA00022801"/>
    </source>
</evidence>
<evidence type="ECO:0000256" key="3">
    <source>
        <dbReference type="ARBA" id="ARBA00023043"/>
    </source>
</evidence>
<dbReference type="Gene3D" id="3.20.20.80">
    <property type="entry name" value="Glycosidases"/>
    <property type="match status" value="2"/>
</dbReference>
<dbReference type="InterPro" id="IPR025705">
    <property type="entry name" value="Beta_hexosaminidase_sua/sub"/>
</dbReference>
<feature type="repeat" description="ANK" evidence="5">
    <location>
        <begin position="132"/>
        <end position="164"/>
    </location>
</feature>
<evidence type="ECO:0000256" key="4">
    <source>
        <dbReference type="ARBA" id="ARBA00023295"/>
    </source>
</evidence>
<gene>
    <name evidence="7" type="ORF">NP493_375g01012</name>
</gene>
<keyword evidence="8" id="KW-1185">Reference proteome</keyword>
<dbReference type="Gene3D" id="1.25.40.20">
    <property type="entry name" value="Ankyrin repeat-containing domain"/>
    <property type="match status" value="2"/>
</dbReference>
<dbReference type="EMBL" id="JAODUO010000380">
    <property type="protein sequence ID" value="KAK2181799.1"/>
    <property type="molecule type" value="Genomic_DNA"/>
</dbReference>
<feature type="repeat" description="ANK" evidence="5">
    <location>
        <begin position="49"/>
        <end position="81"/>
    </location>
</feature>
<dbReference type="InterPro" id="IPR029018">
    <property type="entry name" value="Hex-like_dom2"/>
</dbReference>
<proteinExistence type="predicted"/>
<feature type="repeat" description="ANK" evidence="5">
    <location>
        <begin position="165"/>
        <end position="197"/>
    </location>
</feature>
<dbReference type="Pfam" id="PF00023">
    <property type="entry name" value="Ank"/>
    <property type="match status" value="1"/>
</dbReference>
<comment type="caution">
    <text evidence="7">The sequence shown here is derived from an EMBL/GenBank/DDBJ whole genome shotgun (WGS) entry which is preliminary data.</text>
</comment>
<dbReference type="Proteomes" id="UP001209878">
    <property type="component" value="Unassembled WGS sequence"/>
</dbReference>
<dbReference type="Pfam" id="PF12796">
    <property type="entry name" value="Ank_2"/>
    <property type="match status" value="1"/>
</dbReference>
<dbReference type="GO" id="GO:0005975">
    <property type="term" value="P:carbohydrate metabolic process"/>
    <property type="evidence" value="ECO:0007669"/>
    <property type="project" value="InterPro"/>
</dbReference>
<name>A0AAD9L2E1_RIDPI</name>
<evidence type="ECO:0000256" key="1">
    <source>
        <dbReference type="ARBA" id="ARBA00022737"/>
    </source>
</evidence>
<dbReference type="SUPFAM" id="SSF48403">
    <property type="entry name" value="Ankyrin repeat"/>
    <property type="match status" value="1"/>
</dbReference>
<dbReference type="Pfam" id="PF02838">
    <property type="entry name" value="Glyco_hydro_20b"/>
    <property type="match status" value="1"/>
</dbReference>
<dbReference type="Gene3D" id="3.30.379.10">
    <property type="entry name" value="Chitobiase/beta-hexosaminidase domain 2-like"/>
    <property type="match status" value="1"/>
</dbReference>
<keyword evidence="1" id="KW-0677">Repeat</keyword>
<dbReference type="SUPFAM" id="SSF51445">
    <property type="entry name" value="(Trans)glycosidases"/>
    <property type="match status" value="1"/>
</dbReference>
<feature type="domain" description="Beta-hexosaminidase bacterial type N-terminal" evidence="6">
    <location>
        <begin position="296"/>
        <end position="430"/>
    </location>
</feature>
<evidence type="ECO:0000313" key="7">
    <source>
        <dbReference type="EMBL" id="KAK2181799.1"/>
    </source>
</evidence>
<dbReference type="PANTHER" id="PTHR24201">
    <property type="entry name" value="ANK_REP_REGION DOMAIN-CONTAINING PROTEIN"/>
    <property type="match status" value="1"/>
</dbReference>
<dbReference type="SUPFAM" id="SSF55545">
    <property type="entry name" value="beta-N-acetylhexosaminidase-like domain"/>
    <property type="match status" value="1"/>
</dbReference>
<dbReference type="PRINTS" id="PR00738">
    <property type="entry name" value="GLHYDRLASE20"/>
</dbReference>
<evidence type="ECO:0000313" key="8">
    <source>
        <dbReference type="Proteomes" id="UP001209878"/>
    </source>
</evidence>
<dbReference type="InterPro" id="IPR017853">
    <property type="entry name" value="GH"/>
</dbReference>
<keyword evidence="4" id="KW-0326">Glycosidase</keyword>
<organism evidence="7 8">
    <name type="scientific">Ridgeia piscesae</name>
    <name type="common">Tubeworm</name>
    <dbReference type="NCBI Taxonomy" id="27915"/>
    <lineage>
        <taxon>Eukaryota</taxon>
        <taxon>Metazoa</taxon>
        <taxon>Spiralia</taxon>
        <taxon>Lophotrochozoa</taxon>
        <taxon>Annelida</taxon>
        <taxon>Polychaeta</taxon>
        <taxon>Sedentaria</taxon>
        <taxon>Canalipalpata</taxon>
        <taxon>Sabellida</taxon>
        <taxon>Siboglinidae</taxon>
        <taxon>Ridgeia</taxon>
    </lineage>
</organism>
<dbReference type="PROSITE" id="PS50088">
    <property type="entry name" value="ANK_REPEAT"/>
    <property type="match status" value="3"/>
</dbReference>
<accession>A0AAD9L2E1</accession>
<reference evidence="7" key="1">
    <citation type="journal article" date="2023" name="Mol. Biol. Evol.">
        <title>Third-Generation Sequencing Reveals the Adaptive Role of the Epigenome in Three Deep-Sea Polychaetes.</title>
        <authorList>
            <person name="Perez M."/>
            <person name="Aroh O."/>
            <person name="Sun Y."/>
            <person name="Lan Y."/>
            <person name="Juniper S.K."/>
            <person name="Young C.R."/>
            <person name="Angers B."/>
            <person name="Qian P.Y."/>
        </authorList>
    </citation>
    <scope>NUCLEOTIDE SEQUENCE</scope>
    <source>
        <strain evidence="7">R07B-5</strain>
    </source>
</reference>
<evidence type="ECO:0000259" key="6">
    <source>
        <dbReference type="Pfam" id="PF02838"/>
    </source>
</evidence>